<keyword evidence="4" id="KW-1185">Reference proteome</keyword>
<evidence type="ECO:0000259" key="2">
    <source>
        <dbReference type="PROSITE" id="PS50222"/>
    </source>
</evidence>
<dbReference type="Ensembl" id="ENSXCOT00000010645.1">
    <property type="protein sequence ID" value="ENSXCOP00000010522.1"/>
    <property type="gene ID" value="ENSXCOG00000007963.1"/>
</dbReference>
<dbReference type="GO" id="GO:0005509">
    <property type="term" value="F:calcium ion binding"/>
    <property type="evidence" value="ECO:0007669"/>
    <property type="project" value="InterPro"/>
</dbReference>
<dbReference type="Gene3D" id="2.60.120.620">
    <property type="entry name" value="q2cbj1_9rhob like domain"/>
    <property type="match status" value="1"/>
</dbReference>
<dbReference type="PROSITE" id="PS00018">
    <property type="entry name" value="EF_HAND_1"/>
    <property type="match status" value="1"/>
</dbReference>
<name>A0A3B5LI32_9TELE</name>
<sequence>IRQGKEKVALPPAETIQETGAGKTLGLCLYLLEHEDISLKPLSPSNVCSRAYFVVVMVFFHVYILNVIALLLYVHYNNGPGDLVSGDGASPAAEYSQSFSLHRMEGIRVGHVQHVSVVPDRTHQMKTLSLKPLLFEIPGFLSEEECRVVIQLAQLKGLMDSQAATPSQDQTELNQPLFSLSTEEVFHLLDLNQDGFLQKQEVSSG</sequence>
<evidence type="ECO:0000313" key="4">
    <source>
        <dbReference type="Proteomes" id="UP000261380"/>
    </source>
</evidence>
<dbReference type="InterPro" id="IPR018247">
    <property type="entry name" value="EF_Hand_1_Ca_BS"/>
</dbReference>
<evidence type="ECO:0000256" key="1">
    <source>
        <dbReference type="SAM" id="Phobius"/>
    </source>
</evidence>
<dbReference type="Proteomes" id="UP000261380">
    <property type="component" value="Unplaced"/>
</dbReference>
<dbReference type="GeneTree" id="ENSGT00390000014570"/>
<feature type="transmembrane region" description="Helical" evidence="1">
    <location>
        <begin position="51"/>
        <end position="74"/>
    </location>
</feature>
<dbReference type="InterPro" id="IPR002048">
    <property type="entry name" value="EF_hand_dom"/>
</dbReference>
<feature type="domain" description="EF-hand" evidence="2">
    <location>
        <begin position="183"/>
        <end position="205"/>
    </location>
</feature>
<accession>A0A3B5LI32</accession>
<proteinExistence type="predicted"/>
<reference evidence="3" key="1">
    <citation type="submission" date="2025-08" db="UniProtKB">
        <authorList>
            <consortium name="Ensembl"/>
        </authorList>
    </citation>
    <scope>IDENTIFICATION</scope>
</reference>
<protein>
    <submittedName>
        <fullName evidence="3">Prolyl 4-hydroxylase, transmembrane a</fullName>
    </submittedName>
</protein>
<keyword evidence="1" id="KW-0812">Transmembrane</keyword>
<keyword evidence="1" id="KW-0472">Membrane</keyword>
<evidence type="ECO:0000313" key="3">
    <source>
        <dbReference type="Ensembl" id="ENSXCOP00000010522.1"/>
    </source>
</evidence>
<keyword evidence="1" id="KW-1133">Transmembrane helix</keyword>
<dbReference type="AlphaFoldDB" id="A0A3B5LI32"/>
<dbReference type="PROSITE" id="PS50222">
    <property type="entry name" value="EF_HAND_2"/>
    <property type="match status" value="1"/>
</dbReference>
<organism evidence="3 4">
    <name type="scientific">Xiphophorus couchianus</name>
    <name type="common">Monterrey platyfish</name>
    <dbReference type="NCBI Taxonomy" id="32473"/>
    <lineage>
        <taxon>Eukaryota</taxon>
        <taxon>Metazoa</taxon>
        <taxon>Chordata</taxon>
        <taxon>Craniata</taxon>
        <taxon>Vertebrata</taxon>
        <taxon>Euteleostomi</taxon>
        <taxon>Actinopterygii</taxon>
        <taxon>Neopterygii</taxon>
        <taxon>Teleostei</taxon>
        <taxon>Neoteleostei</taxon>
        <taxon>Acanthomorphata</taxon>
        <taxon>Ovalentaria</taxon>
        <taxon>Atherinomorphae</taxon>
        <taxon>Cyprinodontiformes</taxon>
        <taxon>Poeciliidae</taxon>
        <taxon>Poeciliinae</taxon>
        <taxon>Xiphophorus</taxon>
    </lineage>
</organism>
<reference evidence="3" key="2">
    <citation type="submission" date="2025-09" db="UniProtKB">
        <authorList>
            <consortium name="Ensembl"/>
        </authorList>
    </citation>
    <scope>IDENTIFICATION</scope>
</reference>